<proteinExistence type="predicted"/>
<dbReference type="AlphaFoldDB" id="A0A7G9YYE7"/>
<organism evidence="1">
    <name type="scientific">Candidatus Methanophagaceae archaeon ANME-1 ERB6</name>
    <dbReference type="NCBI Taxonomy" id="2759912"/>
    <lineage>
        <taxon>Archaea</taxon>
        <taxon>Methanobacteriati</taxon>
        <taxon>Methanobacteriota</taxon>
        <taxon>Stenosarchaea group</taxon>
        <taxon>Methanomicrobia</taxon>
        <taxon>Candidatus Methanophagales</taxon>
        <taxon>Candidatus Methanophagaceae</taxon>
    </lineage>
</organism>
<sequence>MSAPNPGSQGIKAKSKISANERRLLFARRYTASQKSGASQFWKLDKNRKIYKVFLTSFLYIPSRVVKKGGSSNLEGKK</sequence>
<reference evidence="1" key="1">
    <citation type="submission" date="2020-06" db="EMBL/GenBank/DDBJ databases">
        <title>Unique genomic features of the anaerobic methanotrophic archaea.</title>
        <authorList>
            <person name="Chadwick G.L."/>
            <person name="Skennerton C.T."/>
            <person name="Laso-Perez R."/>
            <person name="Leu A.O."/>
            <person name="Speth D.R."/>
            <person name="Yu H."/>
            <person name="Morgan-Lang C."/>
            <person name="Hatzenpichler R."/>
            <person name="Goudeau D."/>
            <person name="Malmstrom R."/>
            <person name="Brazelton W.J."/>
            <person name="Woyke T."/>
            <person name="Hallam S.J."/>
            <person name="Tyson G.W."/>
            <person name="Wegener G."/>
            <person name="Boetius A."/>
            <person name="Orphan V."/>
        </authorList>
    </citation>
    <scope>NUCLEOTIDE SEQUENCE</scope>
</reference>
<gene>
    <name evidence="1" type="ORF">GKHFHOKN_00007</name>
</gene>
<evidence type="ECO:0000313" key="1">
    <source>
        <dbReference type="EMBL" id="QNO53031.1"/>
    </source>
</evidence>
<dbReference type="EMBL" id="MT631529">
    <property type="protein sequence ID" value="QNO53031.1"/>
    <property type="molecule type" value="Genomic_DNA"/>
</dbReference>
<name>A0A7G9YYE7_9EURY</name>
<accession>A0A7G9YYE7</accession>
<protein>
    <submittedName>
        <fullName evidence="1">Uncharacterized protein</fullName>
    </submittedName>
</protein>